<proteinExistence type="predicted"/>
<evidence type="ECO:0008006" key="3">
    <source>
        <dbReference type="Google" id="ProtNLM"/>
    </source>
</evidence>
<dbReference type="RefSeq" id="WP_090701074.1">
    <property type="nucleotide sequence ID" value="NZ_FNHH01000004.1"/>
</dbReference>
<dbReference type="Proteomes" id="UP000199226">
    <property type="component" value="Unassembled WGS sequence"/>
</dbReference>
<accession>A0A1G9PP87</accession>
<gene>
    <name evidence="1" type="ORF">SAMN05421813_104214</name>
</gene>
<reference evidence="2" key="1">
    <citation type="submission" date="2016-10" db="EMBL/GenBank/DDBJ databases">
        <authorList>
            <person name="Varghese N."/>
            <person name="Submissions S."/>
        </authorList>
    </citation>
    <scope>NUCLEOTIDE SEQUENCE [LARGE SCALE GENOMIC DNA]</scope>
    <source>
        <strain evidence="2">DSM 24536</strain>
    </source>
</reference>
<evidence type="ECO:0000313" key="1">
    <source>
        <dbReference type="EMBL" id="SDM00590.1"/>
    </source>
</evidence>
<dbReference type="PROSITE" id="PS51257">
    <property type="entry name" value="PROKAR_LIPOPROTEIN"/>
    <property type="match status" value="1"/>
</dbReference>
<organism evidence="1 2">
    <name type="scientific">Daejeonella rubra</name>
    <dbReference type="NCBI Taxonomy" id="990371"/>
    <lineage>
        <taxon>Bacteria</taxon>
        <taxon>Pseudomonadati</taxon>
        <taxon>Bacteroidota</taxon>
        <taxon>Sphingobacteriia</taxon>
        <taxon>Sphingobacteriales</taxon>
        <taxon>Sphingobacteriaceae</taxon>
        <taxon>Daejeonella</taxon>
    </lineage>
</organism>
<sequence>MKIQGLIIILLFTISCCQQKVYEKDGSKAKKVYSTVSYLDIKLDENGHLPSNPYILEFKNGKKQIMFCGVEHLSDNSDIENEMYTEIEKKFYQFHPDIAINEGGDISRKKYFSKAEALQKDGEIGFIKVMSDSLKIATINGDPNIDLEFGELLKSYTKGEFLTYIMTERLMWGLIGEQISDIEKIENRYDLFIEKYIIEKGKVDLSSEEKTFDFYKKNYRKIVGRDFSLKNLKPTNPFDAKGKFQEIGRKSKNIRDQFLLKTIDNLLNENDKIFIVFGGWHLLTCEPGLQEIIKKNR</sequence>
<keyword evidence="2" id="KW-1185">Reference proteome</keyword>
<dbReference type="AlphaFoldDB" id="A0A1G9PP87"/>
<protein>
    <recommendedName>
        <fullName evidence="3">TraB family protein</fullName>
    </recommendedName>
</protein>
<evidence type="ECO:0000313" key="2">
    <source>
        <dbReference type="Proteomes" id="UP000199226"/>
    </source>
</evidence>
<dbReference type="EMBL" id="FNHH01000004">
    <property type="protein sequence ID" value="SDM00590.1"/>
    <property type="molecule type" value="Genomic_DNA"/>
</dbReference>
<dbReference type="OrthoDB" id="644156at2"/>
<name>A0A1G9PP87_9SPHI</name>